<dbReference type="STRING" id="1054147.F4PTG8"/>
<feature type="compositionally biased region" description="Acidic residues" evidence="6">
    <location>
        <begin position="121"/>
        <end position="137"/>
    </location>
</feature>
<evidence type="ECO:0000313" key="9">
    <source>
        <dbReference type="EMBL" id="EGG20850.1"/>
    </source>
</evidence>
<feature type="compositionally biased region" description="Low complexity" evidence="6">
    <location>
        <begin position="848"/>
        <end position="857"/>
    </location>
</feature>
<dbReference type="PROSITE" id="PS51469">
    <property type="entry name" value="SUN"/>
    <property type="match status" value="1"/>
</dbReference>
<evidence type="ECO:0000256" key="3">
    <source>
        <dbReference type="ARBA" id="ARBA00022989"/>
    </source>
</evidence>
<dbReference type="GO" id="GO:0005737">
    <property type="term" value="C:cytoplasm"/>
    <property type="evidence" value="ECO:0007669"/>
    <property type="project" value="TreeGrafter"/>
</dbReference>
<dbReference type="EMBL" id="GL883010">
    <property type="protein sequence ID" value="EGG20850.1"/>
    <property type="molecule type" value="Genomic_DNA"/>
</dbReference>
<feature type="transmembrane region" description="Helical" evidence="7">
    <location>
        <begin position="720"/>
        <end position="739"/>
    </location>
</feature>
<comment type="subcellular location">
    <subcellularLocation>
        <location evidence="1">Endomembrane system</location>
    </subcellularLocation>
</comment>
<feature type="compositionally biased region" description="Basic and acidic residues" evidence="6">
    <location>
        <begin position="107"/>
        <end position="119"/>
    </location>
</feature>
<evidence type="ECO:0000256" key="2">
    <source>
        <dbReference type="ARBA" id="ARBA00022692"/>
    </source>
</evidence>
<feature type="compositionally biased region" description="Polar residues" evidence="6">
    <location>
        <begin position="250"/>
        <end position="261"/>
    </location>
</feature>
<keyword evidence="4 7" id="KW-0472">Membrane</keyword>
<feature type="region of interest" description="Disordered" evidence="6">
    <location>
        <begin position="338"/>
        <end position="360"/>
    </location>
</feature>
<feature type="compositionally biased region" description="Polar residues" evidence="6">
    <location>
        <begin position="43"/>
        <end position="55"/>
    </location>
</feature>
<feature type="compositionally biased region" description="Low complexity" evidence="6">
    <location>
        <begin position="56"/>
        <end position="75"/>
    </location>
</feature>
<feature type="region of interest" description="Disordered" evidence="6">
    <location>
        <begin position="786"/>
        <end position="825"/>
    </location>
</feature>
<dbReference type="RefSeq" id="XP_004358700.1">
    <property type="nucleotide sequence ID" value="XM_004358643.1"/>
</dbReference>
<dbReference type="GO" id="GO:0012505">
    <property type="term" value="C:endomembrane system"/>
    <property type="evidence" value="ECO:0007669"/>
    <property type="project" value="UniProtKB-SubCell"/>
</dbReference>
<dbReference type="PANTHER" id="PTHR12953">
    <property type="entry name" value="MEMBRANE PROTEIN CH1 RELATED"/>
    <property type="match status" value="1"/>
</dbReference>
<feature type="region of interest" description="Disordered" evidence="6">
    <location>
        <begin position="43"/>
        <end position="293"/>
    </location>
</feature>
<accession>F4PTG8</accession>
<dbReference type="OrthoDB" id="266334at2759"/>
<evidence type="ECO:0000256" key="7">
    <source>
        <dbReference type="SAM" id="Phobius"/>
    </source>
</evidence>
<dbReference type="InterPro" id="IPR045120">
    <property type="entry name" value="Suco/Slp1-like"/>
</dbReference>
<feature type="compositionally biased region" description="Low complexity" evidence="6">
    <location>
        <begin position="786"/>
        <end position="806"/>
    </location>
</feature>
<evidence type="ECO:0000259" key="8">
    <source>
        <dbReference type="PROSITE" id="PS51469"/>
    </source>
</evidence>
<dbReference type="Gene3D" id="2.60.120.260">
    <property type="entry name" value="Galactose-binding domain-like"/>
    <property type="match status" value="1"/>
</dbReference>
<dbReference type="InterPro" id="IPR008979">
    <property type="entry name" value="Galactose-bd-like_sf"/>
</dbReference>
<dbReference type="InterPro" id="IPR012919">
    <property type="entry name" value="SUN_dom"/>
</dbReference>
<keyword evidence="5" id="KW-0175">Coiled coil</keyword>
<evidence type="ECO:0000256" key="1">
    <source>
        <dbReference type="ARBA" id="ARBA00004308"/>
    </source>
</evidence>
<feature type="compositionally biased region" description="Basic and acidic residues" evidence="6">
    <location>
        <begin position="816"/>
        <end position="825"/>
    </location>
</feature>
<dbReference type="AlphaFoldDB" id="F4PTG8"/>
<feature type="domain" description="SUN" evidence="8">
    <location>
        <begin position="345"/>
        <end position="508"/>
    </location>
</feature>
<feature type="compositionally biased region" description="Basic residues" evidence="6">
    <location>
        <begin position="858"/>
        <end position="868"/>
    </location>
</feature>
<dbReference type="KEGG" id="dfa:DFA_00715"/>
<dbReference type="PANTHER" id="PTHR12953:SF0">
    <property type="entry name" value="SUN DOMAIN-CONTAINING OSSIFICATION FACTOR"/>
    <property type="match status" value="1"/>
</dbReference>
<sequence>MTHRQKQHRQLGSSRLSLLLVLVVGLLFVAYTSQWHPFVDASTTPLSDSELSDTSIIQDNNNNNNPIQQQQQQIDDTPETIAPLNPDDESHRKQQQQQDPPPPPPPTKKEEEQKDKIIDDITYEEEEEEEEEGEIELNTDTTGIIQDEVTTQPEQQEKESTNNNNDNDNNNDINQLEEEKKPTKTIEPTTNNKELDKKKEEEQTTTKINDDQIEKNKEEITSTKELLEKEEKDKPIIDDTTPKGNEKDGTTTTSQPITDNNTVEKKEPIIGENEEEPTTNNKNEQDQNTGRPMTNITTVIEEVHKQIERERLENELKERKAQKAEQLAQQQILTISDKDDEEEDQHNPIINDTYPTTPLPKKPEDLPNQFNYASAECGATVLATNREAREVSSILHSSKDRYMLNECGTDQWFVIELCEEIGIQIIELANYEFFSSMFKTFTVYGSQQYPSMQWDSLGNFTANNVRKPQYFALKEKYWYKYIKIKFLTHYGNQVYCPISDIKVYGSTMVEDLKAGMENDINMQKIIEEQLHGKLHYHGTPGTVGGSASISNKGDSTNQNFETTAGMLKNLIDIFKKTQKQQPVFYHPPPQTTTSATEEEDQISQITEMYEQQSQKNPESIFKTLANRVKSLEINQSISNRYLEKLEAFYSETIQSIRDDFNRLSEFFEKMAYLGADLEKRIAREKEEVEVKIARDFSKEINYLRERIIRMEQKNEDDKNYYLMLLLATVIGTVFLSYMISKSNNIVATTIGTSSAVLSQAYEHVLSPKFSLKHNRRNSLNVNQTYQQHQQNGVQSSSSSLSNSITSPPIMSNGSGDHFHHKESNGHLHSLPLLDVSLSSSSTPPIYQNNDNNNNGGYNRKKKKKNKQY</sequence>
<evidence type="ECO:0000256" key="5">
    <source>
        <dbReference type="SAM" id="Coils"/>
    </source>
</evidence>
<feature type="compositionally biased region" description="Polar residues" evidence="6">
    <location>
        <begin position="138"/>
        <end position="154"/>
    </location>
</feature>
<feature type="region of interest" description="Disordered" evidence="6">
    <location>
        <begin position="839"/>
        <end position="868"/>
    </location>
</feature>
<evidence type="ECO:0000256" key="4">
    <source>
        <dbReference type="ARBA" id="ARBA00023136"/>
    </source>
</evidence>
<keyword evidence="3 7" id="KW-1133">Transmembrane helix</keyword>
<evidence type="ECO:0000313" key="10">
    <source>
        <dbReference type="Proteomes" id="UP000007797"/>
    </source>
</evidence>
<keyword evidence="10" id="KW-1185">Reference proteome</keyword>
<organism evidence="9 10">
    <name type="scientific">Cavenderia fasciculata</name>
    <name type="common">Slime mold</name>
    <name type="synonym">Dictyostelium fasciculatum</name>
    <dbReference type="NCBI Taxonomy" id="261658"/>
    <lineage>
        <taxon>Eukaryota</taxon>
        <taxon>Amoebozoa</taxon>
        <taxon>Evosea</taxon>
        <taxon>Eumycetozoa</taxon>
        <taxon>Dictyostelia</taxon>
        <taxon>Acytosteliales</taxon>
        <taxon>Cavenderiaceae</taxon>
        <taxon>Cavenderia</taxon>
    </lineage>
</organism>
<feature type="coiled-coil region" evidence="5">
    <location>
        <begin position="300"/>
        <end position="329"/>
    </location>
</feature>
<feature type="compositionally biased region" description="Low complexity" evidence="6">
    <location>
        <begin position="162"/>
        <end position="174"/>
    </location>
</feature>
<proteinExistence type="predicted"/>
<dbReference type="Pfam" id="PF07738">
    <property type="entry name" value="Sad1_UNC"/>
    <property type="match status" value="1"/>
</dbReference>
<dbReference type="Proteomes" id="UP000007797">
    <property type="component" value="Unassembled WGS sequence"/>
</dbReference>
<dbReference type="GeneID" id="14873246"/>
<protein>
    <submittedName>
        <fullName evidence="9">SUN domain-containing protein 2</fullName>
    </submittedName>
</protein>
<feature type="compositionally biased region" description="Basic and acidic residues" evidence="6">
    <location>
        <begin position="193"/>
        <end position="249"/>
    </location>
</feature>
<evidence type="ECO:0000256" key="6">
    <source>
        <dbReference type="SAM" id="MobiDB-lite"/>
    </source>
</evidence>
<dbReference type="OMA" id="QWFVIEL"/>
<reference evidence="10" key="1">
    <citation type="journal article" date="2011" name="Genome Res.">
        <title>Phylogeny-wide analysis of social amoeba genomes highlights ancient origins for complex intercellular communication.</title>
        <authorList>
            <person name="Heidel A.J."/>
            <person name="Lawal H.M."/>
            <person name="Felder M."/>
            <person name="Schilde C."/>
            <person name="Helps N.R."/>
            <person name="Tunggal B."/>
            <person name="Rivero F."/>
            <person name="John U."/>
            <person name="Schleicher M."/>
            <person name="Eichinger L."/>
            <person name="Platzer M."/>
            <person name="Noegel A.A."/>
            <person name="Schaap P."/>
            <person name="Gloeckner G."/>
        </authorList>
    </citation>
    <scope>NUCLEOTIDE SEQUENCE [LARGE SCALE GENOMIC DNA]</scope>
    <source>
        <strain evidence="10">SH3</strain>
    </source>
</reference>
<keyword evidence="2 7" id="KW-0812">Transmembrane</keyword>
<dbReference type="GO" id="GO:0016020">
    <property type="term" value="C:membrane"/>
    <property type="evidence" value="ECO:0007669"/>
    <property type="project" value="InterPro"/>
</dbReference>
<dbReference type="GO" id="GO:0034975">
    <property type="term" value="P:protein folding in endoplasmic reticulum"/>
    <property type="evidence" value="ECO:0007669"/>
    <property type="project" value="TreeGrafter"/>
</dbReference>
<name>F4PTG8_CACFS</name>
<gene>
    <name evidence="9" type="primary">sun2</name>
    <name evidence="9" type="ORF">DFA_00715</name>
</gene>
<dbReference type="SUPFAM" id="SSF49785">
    <property type="entry name" value="Galactose-binding domain-like"/>
    <property type="match status" value="1"/>
</dbReference>